<name>A0ABY1K1E6_9BACL</name>
<reference evidence="1 2" key="1">
    <citation type="submission" date="2017-01" db="EMBL/GenBank/DDBJ databases">
        <authorList>
            <person name="Varghese N."/>
            <person name="Submissions S."/>
        </authorList>
    </citation>
    <scope>NUCLEOTIDE SEQUENCE [LARGE SCALE GENOMIC DNA]</scope>
    <source>
        <strain evidence="1 2">ATCC 23464</strain>
    </source>
</reference>
<accession>A0ABY1K1E6</accession>
<comment type="caution">
    <text evidence="1">The sequence shown here is derived from an EMBL/GenBank/DDBJ whole genome shotgun (WGS) entry which is preliminary data.</text>
</comment>
<protein>
    <submittedName>
        <fullName evidence="1">Uncharacterized protein</fullName>
    </submittedName>
</protein>
<evidence type="ECO:0000313" key="1">
    <source>
        <dbReference type="EMBL" id="SIR11923.1"/>
    </source>
</evidence>
<evidence type="ECO:0000313" key="2">
    <source>
        <dbReference type="Proteomes" id="UP000186666"/>
    </source>
</evidence>
<dbReference type="EMBL" id="FTNK01000007">
    <property type="protein sequence ID" value="SIR11923.1"/>
    <property type="molecule type" value="Genomic_DNA"/>
</dbReference>
<gene>
    <name evidence="1" type="ORF">SAMN05421578_107125</name>
</gene>
<organism evidence="1 2">
    <name type="scientific">Paenibacillus macquariensis</name>
    <dbReference type="NCBI Taxonomy" id="948756"/>
    <lineage>
        <taxon>Bacteria</taxon>
        <taxon>Bacillati</taxon>
        <taxon>Bacillota</taxon>
        <taxon>Bacilli</taxon>
        <taxon>Bacillales</taxon>
        <taxon>Paenibacillaceae</taxon>
        <taxon>Paenibacillus</taxon>
    </lineage>
</organism>
<dbReference type="Proteomes" id="UP000186666">
    <property type="component" value="Unassembled WGS sequence"/>
</dbReference>
<keyword evidence="2" id="KW-1185">Reference proteome</keyword>
<dbReference type="RefSeq" id="WP_156510156.1">
    <property type="nucleotide sequence ID" value="NZ_FTNK01000007.1"/>
</dbReference>
<proteinExistence type="predicted"/>
<sequence length="48" mass="5480">MEEIVDIKIIKKKVGDAIITKPILVGKESEDISDYKEDFIAVHQAFFD</sequence>